<keyword evidence="7" id="KW-0282">Flagellum</keyword>
<sequence>MINSPLQKYQQSSVQTASRGQLIIMLYDGAIRFTRQGIAAIEESNIQATNHNLQRTQTIIHELVACLDMKYPIAQNLVLVYEYMLRRLIEANIKKKKEPAEEVLSYLLELKEAWVQAAKSSTAPQSHETTYG</sequence>
<dbReference type="GO" id="GO:0044780">
    <property type="term" value="P:bacterial-type flagellum assembly"/>
    <property type="evidence" value="ECO:0007669"/>
    <property type="project" value="InterPro"/>
</dbReference>
<dbReference type="PANTHER" id="PTHR34773:SF1">
    <property type="entry name" value="FLAGELLAR SECRETION CHAPERONE FLIS"/>
    <property type="match status" value="1"/>
</dbReference>
<dbReference type="InterPro" id="IPR036584">
    <property type="entry name" value="FliS_sf"/>
</dbReference>
<dbReference type="GO" id="GO:0005829">
    <property type="term" value="C:cytosol"/>
    <property type="evidence" value="ECO:0007669"/>
    <property type="project" value="UniProtKB-SubCell"/>
</dbReference>
<organism evidence="7 8">
    <name type="scientific">Paenibacillus sambharensis</name>
    <dbReference type="NCBI Taxonomy" id="1803190"/>
    <lineage>
        <taxon>Bacteria</taxon>
        <taxon>Bacillati</taxon>
        <taxon>Bacillota</taxon>
        <taxon>Bacilli</taxon>
        <taxon>Bacillales</taxon>
        <taxon>Paenibacillaceae</taxon>
        <taxon>Paenibacillus</taxon>
    </lineage>
</organism>
<comment type="subcellular location">
    <subcellularLocation>
        <location evidence="1 6">Cytoplasm</location>
        <location evidence="1 6">Cytosol</location>
    </subcellularLocation>
</comment>
<evidence type="ECO:0000256" key="5">
    <source>
        <dbReference type="ARBA" id="ARBA00023186"/>
    </source>
</evidence>
<dbReference type="OrthoDB" id="1524959at2"/>
<name>A0A2W1LS87_9BACL</name>
<keyword evidence="7" id="KW-0966">Cell projection</keyword>
<dbReference type="PANTHER" id="PTHR34773">
    <property type="entry name" value="FLAGELLAR SECRETION CHAPERONE FLIS"/>
    <property type="match status" value="1"/>
</dbReference>
<dbReference type="AlphaFoldDB" id="A0A2W1LS87"/>
<keyword evidence="4 6" id="KW-1005">Bacterial flagellum biogenesis</keyword>
<dbReference type="InterPro" id="IPR003713">
    <property type="entry name" value="FliS"/>
</dbReference>
<dbReference type="GO" id="GO:0071973">
    <property type="term" value="P:bacterial-type flagellum-dependent cell motility"/>
    <property type="evidence" value="ECO:0007669"/>
    <property type="project" value="TreeGrafter"/>
</dbReference>
<dbReference type="PIRSF" id="PIRSF039090">
    <property type="entry name" value="Flis"/>
    <property type="match status" value="1"/>
</dbReference>
<dbReference type="EMBL" id="QKRB01000006">
    <property type="protein sequence ID" value="PZD97842.1"/>
    <property type="molecule type" value="Genomic_DNA"/>
</dbReference>
<evidence type="ECO:0000256" key="3">
    <source>
        <dbReference type="ARBA" id="ARBA00022490"/>
    </source>
</evidence>
<gene>
    <name evidence="7" type="primary">fliS</name>
    <name evidence="7" type="ORF">DNH61_00860</name>
</gene>
<keyword evidence="8" id="KW-1185">Reference proteome</keyword>
<reference evidence="7 8" key="1">
    <citation type="submission" date="2018-06" db="EMBL/GenBank/DDBJ databases">
        <title>Paenibacillus imtechensis sp. nov.</title>
        <authorList>
            <person name="Pinnaka A.K."/>
            <person name="Singh H."/>
            <person name="Kaur M."/>
        </authorList>
    </citation>
    <scope>NUCLEOTIDE SEQUENCE [LARGE SCALE GENOMIC DNA]</scope>
    <source>
        <strain evidence="7 8">SMB1</strain>
    </source>
</reference>
<dbReference type="NCBIfam" id="TIGR00208">
    <property type="entry name" value="fliS"/>
    <property type="match status" value="1"/>
</dbReference>
<dbReference type="CDD" id="cd16098">
    <property type="entry name" value="FliS"/>
    <property type="match status" value="1"/>
</dbReference>
<dbReference type="Gene3D" id="1.20.120.340">
    <property type="entry name" value="Flagellar protein FliS"/>
    <property type="match status" value="1"/>
</dbReference>
<comment type="similarity">
    <text evidence="2 6">Belongs to the FliS family.</text>
</comment>
<accession>A0A2W1LS87</accession>
<keyword evidence="7" id="KW-0969">Cilium</keyword>
<evidence type="ECO:0000256" key="1">
    <source>
        <dbReference type="ARBA" id="ARBA00004514"/>
    </source>
</evidence>
<keyword evidence="3 6" id="KW-0963">Cytoplasm</keyword>
<evidence type="ECO:0000256" key="4">
    <source>
        <dbReference type="ARBA" id="ARBA00022795"/>
    </source>
</evidence>
<evidence type="ECO:0000256" key="6">
    <source>
        <dbReference type="PIRNR" id="PIRNR039090"/>
    </source>
</evidence>
<dbReference type="SUPFAM" id="SSF101116">
    <property type="entry name" value="Flagellar export chaperone FliS"/>
    <property type="match status" value="1"/>
</dbReference>
<evidence type="ECO:0000313" key="8">
    <source>
        <dbReference type="Proteomes" id="UP000249522"/>
    </source>
</evidence>
<evidence type="ECO:0000256" key="2">
    <source>
        <dbReference type="ARBA" id="ARBA00008787"/>
    </source>
</evidence>
<dbReference type="Pfam" id="PF02561">
    <property type="entry name" value="FliS"/>
    <property type="match status" value="1"/>
</dbReference>
<proteinExistence type="inferred from homology"/>
<comment type="caution">
    <text evidence="7">The sequence shown here is derived from an EMBL/GenBank/DDBJ whole genome shotgun (WGS) entry which is preliminary data.</text>
</comment>
<evidence type="ECO:0000313" key="7">
    <source>
        <dbReference type="EMBL" id="PZD97842.1"/>
    </source>
</evidence>
<protein>
    <recommendedName>
        <fullName evidence="6">Flagellar secretion chaperone FliS</fullName>
    </recommendedName>
</protein>
<keyword evidence="5" id="KW-0143">Chaperone</keyword>
<dbReference type="Proteomes" id="UP000249522">
    <property type="component" value="Unassembled WGS sequence"/>
</dbReference>